<proteinExistence type="predicted"/>
<dbReference type="NCBIfam" id="TIGR03793">
    <property type="entry name" value="leader_NHLP"/>
    <property type="match status" value="1"/>
</dbReference>
<dbReference type="Gene3D" id="3.90.330.10">
    <property type="entry name" value="Nitrile hydratase alpha /Thiocyanate hydrolase gamma"/>
    <property type="match status" value="1"/>
</dbReference>
<evidence type="ECO:0000313" key="1">
    <source>
        <dbReference type="EMBL" id="NBN79932.1"/>
    </source>
</evidence>
<dbReference type="EMBL" id="JAABLQ010000002">
    <property type="protein sequence ID" value="NBN79932.1"/>
    <property type="molecule type" value="Genomic_DNA"/>
</dbReference>
<dbReference type="GO" id="GO:0046914">
    <property type="term" value="F:transition metal ion binding"/>
    <property type="evidence" value="ECO:0007669"/>
    <property type="project" value="InterPro"/>
</dbReference>
<dbReference type="Proteomes" id="UP000586722">
    <property type="component" value="Unassembled WGS sequence"/>
</dbReference>
<name>A0A7X5JAE7_9HYPH</name>
<gene>
    <name evidence="1" type="ORF">GWI72_16765</name>
</gene>
<dbReference type="InterPro" id="IPR022513">
    <property type="entry name" value="TOMM_pelo"/>
</dbReference>
<dbReference type="AlphaFoldDB" id="A0A7X5JAE7"/>
<evidence type="ECO:0000313" key="2">
    <source>
        <dbReference type="Proteomes" id="UP000586722"/>
    </source>
</evidence>
<organism evidence="1 2">
    <name type="scientific">Pannonibacter tanglangensis</name>
    <dbReference type="NCBI Taxonomy" id="2750084"/>
    <lineage>
        <taxon>Bacteria</taxon>
        <taxon>Pseudomonadati</taxon>
        <taxon>Pseudomonadota</taxon>
        <taxon>Alphaproteobacteria</taxon>
        <taxon>Hyphomicrobiales</taxon>
        <taxon>Stappiaceae</taxon>
        <taxon>Pannonibacter</taxon>
    </lineage>
</organism>
<accession>A0A7X5JAE7</accession>
<comment type="caution">
    <text evidence="1">The sequence shown here is derived from an EMBL/GenBank/DDBJ whole genome shotgun (WGS) entry which is preliminary data.</text>
</comment>
<keyword evidence="2" id="KW-1185">Reference proteome</keyword>
<protein>
    <submittedName>
        <fullName evidence="1">NHLP leader peptide family natural product</fullName>
    </submittedName>
</protein>
<dbReference type="GO" id="GO:0003824">
    <property type="term" value="F:catalytic activity"/>
    <property type="evidence" value="ECO:0007669"/>
    <property type="project" value="InterPro"/>
</dbReference>
<sequence length="108" mass="11868">MTLARQHVERALVARASEDAEFRALLVRDPRAALKQLLGVDPIPAYRIRVIEEAPGEVTLVLPRDIASDELPDELLDLASGGTTFQDLGCKDPRAGWAKPIVKEIRQG</sequence>
<dbReference type="SUPFAM" id="SSF56209">
    <property type="entry name" value="Nitrile hydratase alpha chain"/>
    <property type="match status" value="1"/>
</dbReference>
<reference evidence="2" key="1">
    <citation type="submission" date="2020-01" db="EMBL/GenBank/DDBJ databases">
        <authorList>
            <person name="Fang Y."/>
            <person name="Sun R."/>
            <person name="Nie L."/>
            <person name="He J."/>
            <person name="Hao L."/>
            <person name="Wang L."/>
            <person name="Su S."/>
            <person name="Lv E."/>
            <person name="Zhang Z."/>
            <person name="Xie R."/>
            <person name="Liu H."/>
        </authorList>
    </citation>
    <scope>NUCLEOTIDE SEQUENCE [LARGE SCALE GENOMIC DNA]</scope>
    <source>
        <strain evidence="2">XCT-53</strain>
    </source>
</reference>
<dbReference type="InterPro" id="IPR036648">
    <property type="entry name" value="CN_Hdrase_a/SCN_Hdrase_g_sf"/>
</dbReference>